<dbReference type="EMBL" id="BSXS01002393">
    <property type="protein sequence ID" value="GME78977.1"/>
    <property type="molecule type" value="Genomic_DNA"/>
</dbReference>
<proteinExistence type="predicted"/>
<name>A0ACB5T1P2_AMBMO</name>
<comment type="caution">
    <text evidence="1">The sequence shown here is derived from an EMBL/GenBank/DDBJ whole genome shotgun (WGS) entry which is preliminary data.</text>
</comment>
<sequence>MILSISYQTSKLFFGRSMLGHQFNDEDEVILKTLDLYSIYGWWLEVHEYETDYLTEAELKELKTQATNESSIYSHIWRHNNSVQNKDPDKFNNVPKFIVSGEVLKSPVNAFRPFLVVEYLKGMRPPRGQEEHDAVEIELAKLKKIGVIYRDHRDANFLFDPKTKKAYVFDFEHAELTV</sequence>
<accession>A0ACB5T1P2</accession>
<evidence type="ECO:0000313" key="2">
    <source>
        <dbReference type="Proteomes" id="UP001165064"/>
    </source>
</evidence>
<evidence type="ECO:0000313" key="1">
    <source>
        <dbReference type="EMBL" id="GME78977.1"/>
    </source>
</evidence>
<gene>
    <name evidence="1" type="ORF">Amon02_000370200</name>
</gene>
<dbReference type="Proteomes" id="UP001165064">
    <property type="component" value="Unassembled WGS sequence"/>
</dbReference>
<reference evidence="1" key="1">
    <citation type="submission" date="2023-04" db="EMBL/GenBank/DDBJ databases">
        <title>Ambrosiozyma monospora NBRC 10751.</title>
        <authorList>
            <person name="Ichikawa N."/>
            <person name="Sato H."/>
            <person name="Tonouchi N."/>
        </authorList>
    </citation>
    <scope>NUCLEOTIDE SEQUENCE</scope>
    <source>
        <strain evidence="1">NBRC 10751</strain>
    </source>
</reference>
<protein>
    <submittedName>
        <fullName evidence="1">Unnamed protein product</fullName>
    </submittedName>
</protein>
<organism evidence="1 2">
    <name type="scientific">Ambrosiozyma monospora</name>
    <name type="common">Yeast</name>
    <name type="synonym">Endomycopsis monosporus</name>
    <dbReference type="NCBI Taxonomy" id="43982"/>
    <lineage>
        <taxon>Eukaryota</taxon>
        <taxon>Fungi</taxon>
        <taxon>Dikarya</taxon>
        <taxon>Ascomycota</taxon>
        <taxon>Saccharomycotina</taxon>
        <taxon>Pichiomycetes</taxon>
        <taxon>Pichiales</taxon>
        <taxon>Pichiaceae</taxon>
        <taxon>Ambrosiozyma</taxon>
    </lineage>
</organism>
<keyword evidence="2" id="KW-1185">Reference proteome</keyword>